<comment type="caution">
    <text evidence="3">The sequence shown here is derived from an EMBL/GenBank/DDBJ whole genome shotgun (WGS) entry which is preliminary data.</text>
</comment>
<dbReference type="GO" id="GO:0000271">
    <property type="term" value="P:polysaccharide biosynthetic process"/>
    <property type="evidence" value="ECO:0007669"/>
    <property type="project" value="InterPro"/>
</dbReference>
<dbReference type="InterPro" id="IPR007833">
    <property type="entry name" value="Capsule_polysaccharide_synth"/>
</dbReference>
<sequence>MIPGGWSYFKDMNVLLLQGPVGPFFRRLSRRLKAAGAHAVYKVNFNAGDWLFFPMRSINYTGSGADWPVFLDTLLEQEKIDTVLLFGDCRGYHATAAELARSRSIEVWVFEEGYVRPDFVTMERDGTNGHSQVPRNAGFYQSLDERPDVPEQQVGNVFAWLALWGALYFLAGSLGAALFPHYRHHRRLSLLEALVWVRAGWRKLLYAVLERKTTRLLTGAMSKHFFLVSLQTAIDSQIRVHSRFESIEPFIREVIASFSRHGPPSCVLVFKHHPLDRGHNDYGRFIQRVCAEHGISGRVFYIHDQHLPTLLAHAAGLVVVNSTVGLSGVHHGLAVKALGDPVYDIEGLVFKGELDAFWQAAGTFAPDMALYRRFRRWLIDHTQLNGSFYAGDVEGDASCGASRPGEAAAEVVWPLTTHRHAIVSTGSDDPPVGLSPEEEAA</sequence>
<keyword evidence="2" id="KW-0472">Membrane</keyword>
<feature type="region of interest" description="Disordered" evidence="1">
    <location>
        <begin position="422"/>
        <end position="441"/>
    </location>
</feature>
<dbReference type="Proteomes" id="UP000247755">
    <property type="component" value="Unassembled WGS sequence"/>
</dbReference>
<evidence type="ECO:0000256" key="1">
    <source>
        <dbReference type="SAM" id="MobiDB-lite"/>
    </source>
</evidence>
<gene>
    <name evidence="3" type="ORF">NA66_103335</name>
</gene>
<reference evidence="3 4" key="1">
    <citation type="submission" date="2018-05" db="EMBL/GenBank/DDBJ databases">
        <title>Comparative genomics of bacterial root endophytes of switchgrass collected from native prairies over two seasons.</title>
        <authorList>
            <person name="Tang Y."/>
        </authorList>
    </citation>
    <scope>NUCLEOTIDE SEQUENCE [LARGE SCALE GENOMIC DNA]</scope>
    <source>
        <strain evidence="3 4">NFIX32</strain>
    </source>
</reference>
<proteinExistence type="predicted"/>
<keyword evidence="2" id="KW-1133">Transmembrane helix</keyword>
<dbReference type="Pfam" id="PF05159">
    <property type="entry name" value="Capsule_synth"/>
    <property type="match status" value="1"/>
</dbReference>
<feature type="transmembrane region" description="Helical" evidence="2">
    <location>
        <begin position="157"/>
        <end position="179"/>
    </location>
</feature>
<evidence type="ECO:0000313" key="4">
    <source>
        <dbReference type="Proteomes" id="UP000247755"/>
    </source>
</evidence>
<dbReference type="AlphaFoldDB" id="A0A318HZH1"/>
<protein>
    <submittedName>
        <fullName evidence="3">Capsular polysaccharide export protein</fullName>
    </submittedName>
</protein>
<keyword evidence="2" id="KW-0812">Transmembrane</keyword>
<evidence type="ECO:0000256" key="2">
    <source>
        <dbReference type="SAM" id="Phobius"/>
    </source>
</evidence>
<dbReference type="GO" id="GO:0015774">
    <property type="term" value="P:polysaccharide transport"/>
    <property type="evidence" value="ECO:0007669"/>
    <property type="project" value="InterPro"/>
</dbReference>
<name>A0A318HZH1_BURPY</name>
<evidence type="ECO:0000313" key="3">
    <source>
        <dbReference type="EMBL" id="PXX23819.1"/>
    </source>
</evidence>
<accession>A0A318HZH1</accession>
<dbReference type="CDD" id="cd16441">
    <property type="entry name" value="beta_Kdo_transferase_KpsS"/>
    <property type="match status" value="1"/>
</dbReference>
<dbReference type="EMBL" id="QJJY01000033">
    <property type="protein sequence ID" value="PXX23819.1"/>
    <property type="molecule type" value="Genomic_DNA"/>
</dbReference>
<organism evidence="3 4">
    <name type="scientific">Burkholderia pyrrocinia</name>
    <name type="common">Pseudomonas pyrrocinia</name>
    <dbReference type="NCBI Taxonomy" id="60550"/>
    <lineage>
        <taxon>Bacteria</taxon>
        <taxon>Pseudomonadati</taxon>
        <taxon>Pseudomonadota</taxon>
        <taxon>Betaproteobacteria</taxon>
        <taxon>Burkholderiales</taxon>
        <taxon>Burkholderiaceae</taxon>
        <taxon>Burkholderia</taxon>
        <taxon>Burkholderia cepacia complex</taxon>
    </lineage>
</organism>